<name>A0A6G1D6K3_9ORYZ</name>
<gene>
    <name evidence="3" type="ORF">E2562_022889</name>
</gene>
<dbReference type="EMBL" id="SPHZ02000007">
    <property type="protein sequence ID" value="KAF0908031.1"/>
    <property type="molecule type" value="Genomic_DNA"/>
</dbReference>
<proteinExistence type="predicted"/>
<dbReference type="Proteomes" id="UP000479710">
    <property type="component" value="Unassembled WGS sequence"/>
</dbReference>
<keyword evidence="2" id="KW-0732">Signal</keyword>
<comment type="caution">
    <text evidence="3">The sequence shown here is derived from an EMBL/GenBank/DDBJ whole genome shotgun (WGS) entry which is preliminary data.</text>
</comment>
<evidence type="ECO:0000256" key="2">
    <source>
        <dbReference type="SAM" id="SignalP"/>
    </source>
</evidence>
<reference evidence="3 4" key="1">
    <citation type="submission" date="2019-11" db="EMBL/GenBank/DDBJ databases">
        <title>Whole genome sequence of Oryza granulata.</title>
        <authorList>
            <person name="Li W."/>
        </authorList>
    </citation>
    <scope>NUCLEOTIDE SEQUENCE [LARGE SCALE GENOMIC DNA]</scope>
    <source>
        <strain evidence="4">cv. Menghai</strain>
        <tissue evidence="3">Leaf</tissue>
    </source>
</reference>
<dbReference type="AlphaFoldDB" id="A0A6G1D6K3"/>
<sequence>MKLAILSLYLVAVLVLTPVPEAADGRTAPHINYLFKSLEEQEEALKQGEWIWDNDNMAAATFSGVRIGLRGRERHSSPGSYGPTRPPEHADDANGCVGS</sequence>
<evidence type="ECO:0000256" key="1">
    <source>
        <dbReference type="SAM" id="MobiDB-lite"/>
    </source>
</evidence>
<protein>
    <submittedName>
        <fullName evidence="3">Uncharacterized protein</fullName>
    </submittedName>
</protein>
<feature type="signal peptide" evidence="2">
    <location>
        <begin position="1"/>
        <end position="22"/>
    </location>
</feature>
<evidence type="ECO:0000313" key="4">
    <source>
        <dbReference type="Proteomes" id="UP000479710"/>
    </source>
</evidence>
<accession>A0A6G1D6K3</accession>
<evidence type="ECO:0000313" key="3">
    <source>
        <dbReference type="EMBL" id="KAF0908031.1"/>
    </source>
</evidence>
<keyword evidence="4" id="KW-1185">Reference proteome</keyword>
<organism evidence="3 4">
    <name type="scientific">Oryza meyeriana var. granulata</name>
    <dbReference type="NCBI Taxonomy" id="110450"/>
    <lineage>
        <taxon>Eukaryota</taxon>
        <taxon>Viridiplantae</taxon>
        <taxon>Streptophyta</taxon>
        <taxon>Embryophyta</taxon>
        <taxon>Tracheophyta</taxon>
        <taxon>Spermatophyta</taxon>
        <taxon>Magnoliopsida</taxon>
        <taxon>Liliopsida</taxon>
        <taxon>Poales</taxon>
        <taxon>Poaceae</taxon>
        <taxon>BOP clade</taxon>
        <taxon>Oryzoideae</taxon>
        <taxon>Oryzeae</taxon>
        <taxon>Oryzinae</taxon>
        <taxon>Oryza</taxon>
        <taxon>Oryza meyeriana</taxon>
    </lineage>
</organism>
<feature type="region of interest" description="Disordered" evidence="1">
    <location>
        <begin position="71"/>
        <end position="99"/>
    </location>
</feature>
<feature type="chain" id="PRO_5026148930" evidence="2">
    <location>
        <begin position="23"/>
        <end position="99"/>
    </location>
</feature>